<dbReference type="GO" id="GO:0000976">
    <property type="term" value="F:transcription cis-regulatory region binding"/>
    <property type="evidence" value="ECO:0007669"/>
    <property type="project" value="TreeGrafter"/>
</dbReference>
<sequence length="577" mass="65710">MTSTQAGTSGLEADTTPNVETYIELSVENPDSILPNTMVPQSQHPSKPWKNFQSFGGHPFPMPSTSFTIFDDLQDVISRGLVTLEKAEESVQHFRSTASNSPFVIISPGTSIDYLRRQKPFLLLNVLAMATVNNMKLQKLLDQEIRDTLGRRVFMSGEKSLDLLQGILIYLTWHHFFFEPEHQQIYQLCQLAASMAIDLEITTSQQDRKHTPSTSFNLLSVIAESPVKLSSSQDAEAKRALLGCYYITSTLCIGLRKPNNIKYTSYTDECCQVLAAAQEFESDALIPYFVRLQKLAHDINQTFDYDGHQDLASLDPVRVDMLVKAFKQQLGEFEKTFPAEIWKHDMLRLAYYHLCTFVNEVGFHRTVLPPPDLRTDQSSYHTWDSSITRSEVLISCLNAAKDYLERYLSLPTEALFNATFADHAKLVYNVLILKLFATWVTDDHSTLDAAHIQHSANFLFYTQALVCKFESMGKIYRDCGLLEDYTLYLAQLFRIYESRARDEMGARQFSTNICLDMSVMQMLPSNASCHGQHSSYDPRPPTVVQTQEHSEEQWADMLVRWSPSLDQHDLSSEALFT</sequence>
<keyword evidence="5" id="KW-0539">Nucleus</keyword>
<dbReference type="Proteomes" id="UP000431533">
    <property type="component" value="Unassembled WGS sequence"/>
</dbReference>
<evidence type="ECO:0000256" key="3">
    <source>
        <dbReference type="ARBA" id="ARBA00023125"/>
    </source>
</evidence>
<comment type="caution">
    <text evidence="6">The sequence shown here is derived from an EMBL/GenBank/DDBJ whole genome shotgun (WGS) entry which is preliminary data.</text>
</comment>
<dbReference type="OrthoDB" id="5226580at2759"/>
<name>A0A8H8QXK2_9HELO</name>
<dbReference type="RefSeq" id="XP_031003396.1">
    <property type="nucleotide sequence ID" value="XM_031151346.1"/>
</dbReference>
<reference evidence="6 7" key="1">
    <citation type="submission" date="2018-05" db="EMBL/GenBank/DDBJ databases">
        <title>Genome sequencing and assembly of the regulated plant pathogen Lachnellula willkommii and related sister species for the development of diagnostic species identification markers.</title>
        <authorList>
            <person name="Giroux E."/>
            <person name="Bilodeau G."/>
        </authorList>
    </citation>
    <scope>NUCLEOTIDE SEQUENCE [LARGE SCALE GENOMIC DNA]</scope>
    <source>
        <strain evidence="6 7">CBS 185.66</strain>
    </source>
</reference>
<protein>
    <submittedName>
        <fullName evidence="6">Transcriptional regulator</fullName>
    </submittedName>
</protein>
<dbReference type="InterPro" id="IPR051089">
    <property type="entry name" value="prtT"/>
</dbReference>
<comment type="subcellular location">
    <subcellularLocation>
        <location evidence="1">Nucleus</location>
    </subcellularLocation>
</comment>
<evidence type="ECO:0000256" key="5">
    <source>
        <dbReference type="ARBA" id="ARBA00023242"/>
    </source>
</evidence>
<dbReference type="PANTHER" id="PTHR31845">
    <property type="entry name" value="FINGER DOMAIN PROTEIN, PUTATIVE-RELATED"/>
    <property type="match status" value="1"/>
</dbReference>
<evidence type="ECO:0000256" key="2">
    <source>
        <dbReference type="ARBA" id="ARBA00023015"/>
    </source>
</evidence>
<evidence type="ECO:0000313" key="6">
    <source>
        <dbReference type="EMBL" id="TVY24608.1"/>
    </source>
</evidence>
<dbReference type="GeneID" id="41986605"/>
<dbReference type="EMBL" id="QGMH01000124">
    <property type="protein sequence ID" value="TVY24608.1"/>
    <property type="molecule type" value="Genomic_DNA"/>
</dbReference>
<keyword evidence="2" id="KW-0805">Transcription regulation</keyword>
<organism evidence="6 7">
    <name type="scientific">Lachnellula hyalina</name>
    <dbReference type="NCBI Taxonomy" id="1316788"/>
    <lineage>
        <taxon>Eukaryota</taxon>
        <taxon>Fungi</taxon>
        <taxon>Dikarya</taxon>
        <taxon>Ascomycota</taxon>
        <taxon>Pezizomycotina</taxon>
        <taxon>Leotiomycetes</taxon>
        <taxon>Helotiales</taxon>
        <taxon>Lachnaceae</taxon>
        <taxon>Lachnellula</taxon>
    </lineage>
</organism>
<keyword evidence="3" id="KW-0238">DNA-binding</keyword>
<evidence type="ECO:0000256" key="1">
    <source>
        <dbReference type="ARBA" id="ARBA00004123"/>
    </source>
</evidence>
<proteinExistence type="predicted"/>
<accession>A0A8H8QXK2</accession>
<keyword evidence="7" id="KW-1185">Reference proteome</keyword>
<keyword evidence="4" id="KW-0804">Transcription</keyword>
<dbReference type="GO" id="GO:0005634">
    <property type="term" value="C:nucleus"/>
    <property type="evidence" value="ECO:0007669"/>
    <property type="project" value="UniProtKB-SubCell"/>
</dbReference>
<dbReference type="GO" id="GO:0000981">
    <property type="term" value="F:DNA-binding transcription factor activity, RNA polymerase II-specific"/>
    <property type="evidence" value="ECO:0007669"/>
    <property type="project" value="TreeGrafter"/>
</dbReference>
<evidence type="ECO:0000256" key="4">
    <source>
        <dbReference type="ARBA" id="ARBA00023163"/>
    </source>
</evidence>
<gene>
    <name evidence="6" type="primary">WAR1_0</name>
    <name evidence="6" type="ORF">LHYA1_G006407</name>
</gene>
<evidence type="ECO:0000313" key="7">
    <source>
        <dbReference type="Proteomes" id="UP000431533"/>
    </source>
</evidence>
<dbReference type="AlphaFoldDB" id="A0A8H8QXK2"/>
<dbReference type="PANTHER" id="PTHR31845:SF10">
    <property type="entry name" value="ZN(II)2CYS6 TRANSCRIPTION FACTOR (EUROFUNG)"/>
    <property type="match status" value="1"/>
</dbReference>